<dbReference type="EC" id="1.2.1.71" evidence="4"/>
<protein>
    <recommendedName>
        <fullName evidence="4">N-succinylglutamate 5-semialdehyde dehydrogenase</fullName>
        <ecNumber evidence="4">1.2.1.71</ecNumber>
    </recommendedName>
    <alternativeName>
        <fullName evidence="4">Succinylglutamic semialdehyde dehydrogenase</fullName>
        <shortName evidence="4">SGSD</shortName>
    </alternativeName>
</protein>
<comment type="similarity">
    <text evidence="4">Belongs to the aldehyde dehydrogenase family. AstD subfamily.</text>
</comment>
<dbReference type="Pfam" id="PF00171">
    <property type="entry name" value="Aldedh"/>
    <property type="match status" value="1"/>
</dbReference>
<evidence type="ECO:0000256" key="3">
    <source>
        <dbReference type="ARBA" id="ARBA00023027"/>
    </source>
</evidence>
<dbReference type="NCBIfam" id="TIGR03240">
    <property type="entry name" value="arg_catab_astD"/>
    <property type="match status" value="1"/>
</dbReference>
<dbReference type="PROSITE" id="PS00070">
    <property type="entry name" value="ALDEHYDE_DEHYDR_CYS"/>
    <property type="match status" value="1"/>
</dbReference>
<comment type="function">
    <text evidence="4">Catalyzes the NAD-dependent reduction of succinylglutamate semialdehyde into succinylglutamate.</text>
</comment>
<evidence type="ECO:0000313" key="8">
    <source>
        <dbReference type="Proteomes" id="UP001178148"/>
    </source>
</evidence>
<organism evidence="7 8">
    <name type="scientific">Candidatus Endonucleibacter bathymodioli</name>
    <dbReference type="NCBI Taxonomy" id="539814"/>
    <lineage>
        <taxon>Bacteria</taxon>
        <taxon>Pseudomonadati</taxon>
        <taxon>Pseudomonadota</taxon>
        <taxon>Gammaproteobacteria</taxon>
        <taxon>Oceanospirillales</taxon>
        <taxon>Endozoicomonadaceae</taxon>
        <taxon>Candidatus Endonucleibacter</taxon>
    </lineage>
</organism>
<keyword evidence="8" id="KW-1185">Reference proteome</keyword>
<evidence type="ECO:0000256" key="1">
    <source>
        <dbReference type="ARBA" id="ARBA00022503"/>
    </source>
</evidence>
<evidence type="ECO:0000313" key="7">
    <source>
        <dbReference type="EMBL" id="MDP0589876.1"/>
    </source>
</evidence>
<dbReference type="SUPFAM" id="SSF53720">
    <property type="entry name" value="ALDH-like"/>
    <property type="match status" value="1"/>
</dbReference>
<feature type="active site" evidence="4">
    <location>
        <position position="279"/>
    </location>
</feature>
<gene>
    <name evidence="4 7" type="primary">astD</name>
    <name evidence="7" type="ORF">QS748_12115</name>
</gene>
<keyword evidence="1 4" id="KW-0056">Arginine metabolism</keyword>
<dbReference type="Proteomes" id="UP001178148">
    <property type="component" value="Unassembled WGS sequence"/>
</dbReference>
<dbReference type="EMBL" id="JASXSV010000023">
    <property type="protein sequence ID" value="MDP0589876.1"/>
    <property type="molecule type" value="Genomic_DNA"/>
</dbReference>
<comment type="pathway">
    <text evidence="4">Amino-acid degradation; L-arginine degradation via AST pathway; L-glutamate and succinate from L-arginine: step 4/5.</text>
</comment>
<keyword evidence="2 4" id="KW-0560">Oxidoreductase</keyword>
<dbReference type="InterPro" id="IPR015590">
    <property type="entry name" value="Aldehyde_DH_dom"/>
</dbReference>
<dbReference type="HAMAP" id="MF_01174">
    <property type="entry name" value="Aldedh_AstD"/>
    <property type="match status" value="1"/>
</dbReference>
<dbReference type="GO" id="GO:0019545">
    <property type="term" value="P:L-arginine catabolic process to succinate"/>
    <property type="evidence" value="ECO:0007669"/>
    <property type="project" value="UniProtKB-UniRule"/>
</dbReference>
<feature type="domain" description="Aldehyde dehydrogenase" evidence="6">
    <location>
        <begin position="11"/>
        <end position="457"/>
    </location>
</feature>
<feature type="active site" evidence="4 5">
    <location>
        <position position="245"/>
    </location>
</feature>
<dbReference type="InterPro" id="IPR016163">
    <property type="entry name" value="Ald_DH_C"/>
</dbReference>
<dbReference type="InterPro" id="IPR017649">
    <property type="entry name" value="SuccinylGlu_semiald_DH_AstD"/>
</dbReference>
<name>A0AA90SNB9_9GAMM</name>
<comment type="caution">
    <text evidence="7">The sequence shown here is derived from an EMBL/GenBank/DDBJ whole genome shotgun (WGS) entry which is preliminary data.</text>
</comment>
<evidence type="ECO:0000256" key="2">
    <source>
        <dbReference type="ARBA" id="ARBA00023002"/>
    </source>
</evidence>
<dbReference type="FunFam" id="3.40.605.10:FF:000010">
    <property type="entry name" value="N-succinylglutamate 5-semialdehyde dehydrogenase"/>
    <property type="match status" value="1"/>
</dbReference>
<proteinExistence type="inferred from homology"/>
<dbReference type="PANTHER" id="PTHR11699">
    <property type="entry name" value="ALDEHYDE DEHYDROGENASE-RELATED"/>
    <property type="match status" value="1"/>
</dbReference>
<comment type="catalytic activity">
    <reaction evidence="4">
        <text>N-succinyl-L-glutamate 5-semialdehyde + NAD(+) + H2O = N-succinyl-L-glutamate + NADH + 2 H(+)</text>
        <dbReference type="Rhea" id="RHEA:10812"/>
        <dbReference type="ChEBI" id="CHEBI:15377"/>
        <dbReference type="ChEBI" id="CHEBI:15378"/>
        <dbReference type="ChEBI" id="CHEBI:57540"/>
        <dbReference type="ChEBI" id="CHEBI:57945"/>
        <dbReference type="ChEBI" id="CHEBI:58520"/>
        <dbReference type="ChEBI" id="CHEBI:58763"/>
        <dbReference type="EC" id="1.2.1.71"/>
    </reaction>
</comment>
<accession>A0AA90SNB9</accession>
<dbReference type="NCBIfam" id="NF006992">
    <property type="entry name" value="PRK09457.1"/>
    <property type="match status" value="1"/>
</dbReference>
<dbReference type="PROSITE" id="PS00687">
    <property type="entry name" value="ALDEHYDE_DEHYDR_GLU"/>
    <property type="match status" value="1"/>
</dbReference>
<dbReference type="GO" id="GO:0043824">
    <property type="term" value="F:succinylglutamate-semialdehyde dehydrogenase activity"/>
    <property type="evidence" value="ECO:0007669"/>
    <property type="project" value="UniProtKB-EC"/>
</dbReference>
<reference evidence="7 8" key="1">
    <citation type="journal article" date="2023" name="bioRxiv">
        <title>An intranuclear bacterial parasite of deep-sea mussels expresses apoptosis inhibitors acquired from its host.</title>
        <authorList>
            <person name="Gonzalez Porras M.A."/>
            <person name="Assie A."/>
            <person name="Tietjen M."/>
            <person name="Violette M."/>
            <person name="Kleiner M."/>
            <person name="Gruber-Vodicka H."/>
            <person name="Dubilier N."/>
            <person name="Leisch N."/>
        </authorList>
    </citation>
    <scope>NUCLEOTIDE SEQUENCE [LARGE SCALE GENOMIC DNA]</scope>
    <source>
        <strain evidence="7">IAP13</strain>
    </source>
</reference>
<dbReference type="InterPro" id="IPR016160">
    <property type="entry name" value="Ald_DH_CS_CYS"/>
</dbReference>
<dbReference type="AlphaFoldDB" id="A0AA90SNB9"/>
<feature type="binding site" evidence="4">
    <location>
        <begin position="222"/>
        <end position="227"/>
    </location>
    <ligand>
        <name>NAD(+)</name>
        <dbReference type="ChEBI" id="CHEBI:57540"/>
    </ligand>
</feature>
<dbReference type="GO" id="GO:0019544">
    <property type="term" value="P:L-arginine catabolic process to L-glutamate"/>
    <property type="evidence" value="ECO:0007669"/>
    <property type="project" value="UniProtKB-UniRule"/>
</dbReference>
<dbReference type="InterPro" id="IPR016162">
    <property type="entry name" value="Ald_DH_N"/>
</dbReference>
<evidence type="ECO:0000256" key="4">
    <source>
        <dbReference type="HAMAP-Rule" id="MF_01174"/>
    </source>
</evidence>
<dbReference type="Gene3D" id="3.40.605.10">
    <property type="entry name" value="Aldehyde Dehydrogenase, Chain A, domain 1"/>
    <property type="match status" value="1"/>
</dbReference>
<evidence type="ECO:0000256" key="5">
    <source>
        <dbReference type="PROSITE-ProRule" id="PRU10007"/>
    </source>
</evidence>
<dbReference type="CDD" id="cd07095">
    <property type="entry name" value="ALDH_SGSD_AstD"/>
    <property type="match status" value="1"/>
</dbReference>
<dbReference type="InterPro" id="IPR016161">
    <property type="entry name" value="Ald_DH/histidinol_DH"/>
</dbReference>
<keyword evidence="3 4" id="KW-0520">NAD</keyword>
<sequence>MNQSHYINGCWLSGDGSSFQSLNPVTKEVVWEGTSADSQQVNAAVASARASLSDWSGKALSERQAIIIFFAEQVEKVSDRLAVIIAKETGKPLWESKTEVMAIKGKIALSIGAYSERTGTVENSVPVGKAMIRHKSHGVVAVFGPYNFPGHLPNGHIVPALLAGNTIVFKPSELAPATAKEVVKLWEQSGLPAGVLNLVQGGKETGMALAANPDIDGLFFTGSSATGKLIHKQFGGHPEKMLALEMGGNNPLIVTEVKNRKAAIHDTIHSSFITAGQRCTCSRRLFVPSGSWGDKFLDDLVSTSSRIKVGCWDDDPQPFMGALISEQAADSILSAQQKLLTLGATSLLESLKIKEGTALLSPGIIDVTKVKSLPDEEYFGPLLQVIRYENFKHAIEEANNTRYGLSAGLFSEHQSDYDLFFQHIRAGIVNWNRPITGSSSAAPFGGVGESGNHRPSAYFAADYCSYPVASVESSELIMPEKLAPGLSIL</sequence>
<dbReference type="Gene3D" id="3.40.309.10">
    <property type="entry name" value="Aldehyde Dehydrogenase, Chain A, domain 2"/>
    <property type="match status" value="1"/>
</dbReference>
<dbReference type="InterPro" id="IPR029510">
    <property type="entry name" value="Ald_DH_CS_GLU"/>
</dbReference>
<evidence type="ECO:0000259" key="6">
    <source>
        <dbReference type="Pfam" id="PF00171"/>
    </source>
</evidence>